<gene>
    <name evidence="2" type="ORF">Pyn_01234</name>
</gene>
<keyword evidence="1" id="KW-0472">Membrane</keyword>
<evidence type="ECO:0000313" key="3">
    <source>
        <dbReference type="Proteomes" id="UP000250321"/>
    </source>
</evidence>
<dbReference type="AlphaFoldDB" id="A0A314XTK2"/>
<feature type="transmembrane region" description="Helical" evidence="1">
    <location>
        <begin position="31"/>
        <end position="53"/>
    </location>
</feature>
<keyword evidence="1" id="KW-0812">Transmembrane</keyword>
<comment type="caution">
    <text evidence="2">The sequence shown here is derived from an EMBL/GenBank/DDBJ whole genome shotgun (WGS) entry which is preliminary data.</text>
</comment>
<keyword evidence="1" id="KW-1133">Transmembrane helix</keyword>
<proteinExistence type="predicted"/>
<reference evidence="2 3" key="1">
    <citation type="submission" date="2018-02" db="EMBL/GenBank/DDBJ databases">
        <title>Draft genome of wild Prunus yedoensis var. nudiflora.</title>
        <authorList>
            <person name="Baek S."/>
            <person name="Kim J.-H."/>
            <person name="Choi K."/>
            <person name="Kim G.-B."/>
            <person name="Cho A."/>
            <person name="Jang H."/>
            <person name="Shin C.-H."/>
            <person name="Yu H.-J."/>
            <person name="Mun J.-H."/>
        </authorList>
    </citation>
    <scope>NUCLEOTIDE SEQUENCE [LARGE SCALE GENOMIC DNA]</scope>
    <source>
        <strain evidence="3">cv. Jeju island</strain>
        <tissue evidence="2">Leaf</tissue>
    </source>
</reference>
<name>A0A314XTK2_PRUYE</name>
<organism evidence="2 3">
    <name type="scientific">Prunus yedoensis var. nudiflora</name>
    <dbReference type="NCBI Taxonomy" id="2094558"/>
    <lineage>
        <taxon>Eukaryota</taxon>
        <taxon>Viridiplantae</taxon>
        <taxon>Streptophyta</taxon>
        <taxon>Embryophyta</taxon>
        <taxon>Tracheophyta</taxon>
        <taxon>Spermatophyta</taxon>
        <taxon>Magnoliopsida</taxon>
        <taxon>eudicotyledons</taxon>
        <taxon>Gunneridae</taxon>
        <taxon>Pentapetalae</taxon>
        <taxon>rosids</taxon>
        <taxon>fabids</taxon>
        <taxon>Rosales</taxon>
        <taxon>Rosaceae</taxon>
        <taxon>Amygdaloideae</taxon>
        <taxon>Amygdaleae</taxon>
        <taxon>Prunus</taxon>
    </lineage>
</organism>
<dbReference type="EMBL" id="PJQY01002155">
    <property type="protein sequence ID" value="PQP95999.1"/>
    <property type="molecule type" value="Genomic_DNA"/>
</dbReference>
<keyword evidence="3" id="KW-1185">Reference proteome</keyword>
<evidence type="ECO:0000256" key="1">
    <source>
        <dbReference type="SAM" id="Phobius"/>
    </source>
</evidence>
<evidence type="ECO:0000313" key="2">
    <source>
        <dbReference type="EMBL" id="PQP95999.1"/>
    </source>
</evidence>
<sequence>MKATACLATCKQIVDQRSFSGDVAAAVADRLLFLGCGWWVLLRMLTRLLILLLRGRVVLCPEDCDFFESS</sequence>
<protein>
    <submittedName>
        <fullName evidence="2">Uncharacterized protein</fullName>
    </submittedName>
</protein>
<accession>A0A314XTK2</accession>
<dbReference type="Proteomes" id="UP000250321">
    <property type="component" value="Unassembled WGS sequence"/>
</dbReference>